<proteinExistence type="predicted"/>
<dbReference type="SUPFAM" id="SSF103007">
    <property type="entry name" value="Hypothetical protein TT1725"/>
    <property type="match status" value="1"/>
</dbReference>
<organism evidence="1 2">
    <name type="scientific">Trichococcus palustris</name>
    <dbReference type="NCBI Taxonomy" id="140314"/>
    <lineage>
        <taxon>Bacteria</taxon>
        <taxon>Bacillati</taxon>
        <taxon>Bacillota</taxon>
        <taxon>Bacilli</taxon>
        <taxon>Lactobacillales</taxon>
        <taxon>Carnobacteriaceae</taxon>
        <taxon>Trichococcus</taxon>
    </lineage>
</organism>
<dbReference type="Gene3D" id="3.30.70.1120">
    <property type="entry name" value="TT1725-like"/>
    <property type="match status" value="1"/>
</dbReference>
<dbReference type="EMBL" id="FJNE01000003">
    <property type="protein sequence ID" value="CZQ90920.1"/>
    <property type="molecule type" value="Genomic_DNA"/>
</dbReference>
<keyword evidence="2" id="KW-1185">Reference proteome</keyword>
<sequence>MLAVELSIRLFDSYSLKDKRSVVKSIIAKMHQRYNISIAEVADQDMLNQAVIGIAIVSSSMVLCQQVLDKVVEEIESNYEVEIFQIKDSL</sequence>
<evidence type="ECO:0008006" key="3">
    <source>
        <dbReference type="Google" id="ProtNLM"/>
    </source>
</evidence>
<name>A0A143YJ06_9LACT</name>
<reference evidence="1 2" key="1">
    <citation type="submission" date="2016-02" db="EMBL/GenBank/DDBJ databases">
        <authorList>
            <person name="Wen L."/>
            <person name="He K."/>
            <person name="Yang H."/>
        </authorList>
    </citation>
    <scope>NUCLEOTIDE SEQUENCE [LARGE SCALE GENOMIC DNA]</scope>
    <source>
        <strain evidence="1">Trichococcus palustris</strain>
    </source>
</reference>
<gene>
    <name evidence="1" type="ORF">Tpal_1330</name>
</gene>
<accession>A0A143YJ06</accession>
<dbReference type="AlphaFoldDB" id="A0A143YJ06"/>
<dbReference type="Proteomes" id="UP000242754">
    <property type="component" value="Unassembled WGS sequence"/>
</dbReference>
<protein>
    <recommendedName>
        <fullName evidence="3">Ylxp-like protein</fullName>
    </recommendedName>
</protein>
<dbReference type="InterPro" id="IPR036746">
    <property type="entry name" value="TT1725-like_sf"/>
</dbReference>
<evidence type="ECO:0000313" key="2">
    <source>
        <dbReference type="Proteomes" id="UP000242754"/>
    </source>
</evidence>
<dbReference type="PANTHER" id="PTHR36441">
    <property type="entry name" value="HYPOTHETICAL CYTOSOLIC PROTEIN"/>
    <property type="match status" value="1"/>
</dbReference>
<dbReference type="InterPro" id="IPR007546">
    <property type="entry name" value="DUF503"/>
</dbReference>
<dbReference type="Pfam" id="PF04456">
    <property type="entry name" value="DUF503"/>
    <property type="match status" value="1"/>
</dbReference>
<dbReference type="STRING" id="140314.SAMN04488076_13318"/>
<dbReference type="PANTHER" id="PTHR36441:SF1">
    <property type="entry name" value="DUF503 DOMAIN-CONTAINING PROTEIN"/>
    <property type="match status" value="1"/>
</dbReference>
<evidence type="ECO:0000313" key="1">
    <source>
        <dbReference type="EMBL" id="CZQ90920.1"/>
    </source>
</evidence>